<name>A0ACC1L2B5_9FUNG</name>
<proteinExistence type="predicted"/>
<dbReference type="EMBL" id="JANBUP010002506">
    <property type="protein sequence ID" value="KAJ2800059.1"/>
    <property type="molecule type" value="Genomic_DNA"/>
</dbReference>
<comment type="caution">
    <text evidence="1">The sequence shown here is derived from an EMBL/GenBank/DDBJ whole genome shotgun (WGS) entry which is preliminary data.</text>
</comment>
<sequence length="263" mass="28722">AKIIDSLAHAKTNAAIESKDEKVAVAVATVAAAAAVVAAAKSDSDDEKKAEEKVETKVETKTDEGVTETTTVETKTTEIKVEDLELTKKEEDKKEEVKEEEKKEEKKEEKIEEAAPPAPAKDTCDTGTIHVEIIDVAPAPAPTPAPVHVHHKKDDDCEEQRRAEIFKEHLRNANTFAFHTNPYASSFFQHGFSEVGMPSYIRHPCMLQTPFDEPTCSCSGGCSACLTRKLAEMGYGVNEMQVSSLLSTYNGDTARVIDHVTSC</sequence>
<protein>
    <submittedName>
        <fullName evidence="1">Uncharacterized protein</fullName>
    </submittedName>
</protein>
<reference evidence="1" key="1">
    <citation type="submission" date="2022-07" db="EMBL/GenBank/DDBJ databases">
        <title>Phylogenomic reconstructions and comparative analyses of Kickxellomycotina fungi.</title>
        <authorList>
            <person name="Reynolds N.K."/>
            <person name="Stajich J.E."/>
            <person name="Barry K."/>
            <person name="Grigoriev I.V."/>
            <person name="Crous P."/>
            <person name="Smith M.E."/>
        </authorList>
    </citation>
    <scope>NUCLEOTIDE SEQUENCE</scope>
    <source>
        <strain evidence="1">CBS 102833</strain>
    </source>
</reference>
<evidence type="ECO:0000313" key="2">
    <source>
        <dbReference type="Proteomes" id="UP001140096"/>
    </source>
</evidence>
<dbReference type="Proteomes" id="UP001140096">
    <property type="component" value="Unassembled WGS sequence"/>
</dbReference>
<gene>
    <name evidence="1" type="ORF">H4S07_005272</name>
</gene>
<accession>A0ACC1L2B5</accession>
<keyword evidence="2" id="KW-1185">Reference proteome</keyword>
<evidence type="ECO:0000313" key="1">
    <source>
        <dbReference type="EMBL" id="KAJ2800059.1"/>
    </source>
</evidence>
<organism evidence="1 2">
    <name type="scientific">Coemansia furcata</name>
    <dbReference type="NCBI Taxonomy" id="417177"/>
    <lineage>
        <taxon>Eukaryota</taxon>
        <taxon>Fungi</taxon>
        <taxon>Fungi incertae sedis</taxon>
        <taxon>Zoopagomycota</taxon>
        <taxon>Kickxellomycotina</taxon>
        <taxon>Kickxellomycetes</taxon>
        <taxon>Kickxellales</taxon>
        <taxon>Kickxellaceae</taxon>
        <taxon>Coemansia</taxon>
    </lineage>
</organism>
<feature type="non-terminal residue" evidence="1">
    <location>
        <position position="1"/>
    </location>
</feature>